<name>A0A1K0FT98_9ACTN</name>
<reference evidence="7 8" key="1">
    <citation type="submission" date="2016-09" db="EMBL/GenBank/DDBJ databases">
        <title>Couchioplanes caeruleus draft genome sequence.</title>
        <authorList>
            <person name="Sheehan J."/>
            <person name="Caffrey P."/>
        </authorList>
    </citation>
    <scope>NUCLEOTIDE SEQUENCE [LARGE SCALE GENOMIC DNA]</scope>
    <source>
        <strain evidence="7 8">DSM 43634</strain>
    </source>
</reference>
<dbReference type="RefSeq" id="WP_071802957.1">
    <property type="nucleotide sequence ID" value="NZ_MEIA01000007.1"/>
</dbReference>
<dbReference type="InterPro" id="IPR050316">
    <property type="entry name" value="Tyrosinase/Hemocyanin"/>
</dbReference>
<dbReference type="InterPro" id="IPR002227">
    <property type="entry name" value="Tyrosinase_Cu-bd"/>
</dbReference>
<dbReference type="EMBL" id="MEIA01000007">
    <property type="protein sequence ID" value="OJF16009.1"/>
    <property type="molecule type" value="Genomic_DNA"/>
</dbReference>
<dbReference type="PANTHER" id="PTHR11474:SF126">
    <property type="entry name" value="TYROSINASE-LIKE PROTEIN TYR-1-RELATED"/>
    <property type="match status" value="1"/>
</dbReference>
<comment type="caution">
    <text evidence="7">The sequence shown here is derived from an EMBL/GenBank/DDBJ whole genome shotgun (WGS) entry which is preliminary data.</text>
</comment>
<dbReference type="Proteomes" id="UP000182486">
    <property type="component" value="Unassembled WGS sequence"/>
</dbReference>
<evidence type="ECO:0000259" key="5">
    <source>
        <dbReference type="PROSITE" id="PS00497"/>
    </source>
</evidence>
<dbReference type="Pfam" id="PF00264">
    <property type="entry name" value="Tyrosinase"/>
    <property type="match status" value="1"/>
</dbReference>
<organism evidence="7 8">
    <name type="scientific">Couchioplanes caeruleus subsp. caeruleus</name>
    <dbReference type="NCBI Taxonomy" id="56427"/>
    <lineage>
        <taxon>Bacteria</taxon>
        <taxon>Bacillati</taxon>
        <taxon>Actinomycetota</taxon>
        <taxon>Actinomycetes</taxon>
        <taxon>Micromonosporales</taxon>
        <taxon>Micromonosporaceae</taxon>
        <taxon>Couchioplanes</taxon>
    </lineage>
</organism>
<comment type="cofactor">
    <cofactor evidence="1">
        <name>Cu(2+)</name>
        <dbReference type="ChEBI" id="CHEBI:29036"/>
    </cofactor>
</comment>
<keyword evidence="8" id="KW-1185">Reference proteome</keyword>
<feature type="domain" description="Tyrosinase copper-binding" evidence="5">
    <location>
        <begin position="54"/>
        <end position="71"/>
    </location>
</feature>
<evidence type="ECO:0000313" key="7">
    <source>
        <dbReference type="EMBL" id="OJF16009.1"/>
    </source>
</evidence>
<evidence type="ECO:0000256" key="3">
    <source>
        <dbReference type="ARBA" id="ARBA00022723"/>
    </source>
</evidence>
<dbReference type="PROSITE" id="PS00498">
    <property type="entry name" value="TYROSINASE_2"/>
    <property type="match status" value="1"/>
</dbReference>
<evidence type="ECO:0000259" key="6">
    <source>
        <dbReference type="PROSITE" id="PS00498"/>
    </source>
</evidence>
<keyword evidence="4" id="KW-0186">Copper</keyword>
<evidence type="ECO:0000256" key="1">
    <source>
        <dbReference type="ARBA" id="ARBA00001973"/>
    </source>
</evidence>
<dbReference type="PROSITE" id="PS00497">
    <property type="entry name" value="TYROSINASE_1"/>
    <property type="match status" value="1"/>
</dbReference>
<feature type="domain" description="Tyrosinase copper-binding" evidence="6">
    <location>
        <begin position="210"/>
        <end position="221"/>
    </location>
</feature>
<dbReference type="Gene3D" id="1.10.1280.10">
    <property type="entry name" value="Di-copper center containing domain from catechol oxidase"/>
    <property type="match status" value="1"/>
</dbReference>
<dbReference type="SUPFAM" id="SSF48056">
    <property type="entry name" value="Di-copper centre-containing domain"/>
    <property type="match status" value="1"/>
</dbReference>
<dbReference type="InterPro" id="IPR008922">
    <property type="entry name" value="Di-copper_centre_dom_sf"/>
</dbReference>
<keyword evidence="3" id="KW-0479">Metal-binding</keyword>
<dbReference type="AlphaFoldDB" id="A0A1K0FT98"/>
<dbReference type="GO" id="GO:0016491">
    <property type="term" value="F:oxidoreductase activity"/>
    <property type="evidence" value="ECO:0007669"/>
    <property type="project" value="InterPro"/>
</dbReference>
<dbReference type="GO" id="GO:0046872">
    <property type="term" value="F:metal ion binding"/>
    <property type="evidence" value="ECO:0007669"/>
    <property type="project" value="UniProtKB-KW"/>
</dbReference>
<evidence type="ECO:0000313" key="8">
    <source>
        <dbReference type="Proteomes" id="UP000182486"/>
    </source>
</evidence>
<dbReference type="PANTHER" id="PTHR11474">
    <property type="entry name" value="TYROSINASE FAMILY MEMBER"/>
    <property type="match status" value="1"/>
</dbReference>
<accession>A0A1K0FT98</accession>
<dbReference type="PRINTS" id="PR00092">
    <property type="entry name" value="TYROSINASE"/>
</dbReference>
<gene>
    <name evidence="7" type="ORF">BG844_01910</name>
</gene>
<evidence type="ECO:0000256" key="4">
    <source>
        <dbReference type="ARBA" id="ARBA00023008"/>
    </source>
</evidence>
<proteinExistence type="inferred from homology"/>
<evidence type="ECO:0000256" key="2">
    <source>
        <dbReference type="ARBA" id="ARBA00009928"/>
    </source>
</evidence>
<comment type="similarity">
    <text evidence="2">Belongs to the tyrosinase family.</text>
</comment>
<protein>
    <submittedName>
        <fullName evidence="7">Tyrosinase</fullName>
    </submittedName>
</protein>
<sequence>MGVRKDQRNLSATEKKAFVDAVLQLKRSGRYDAFVRTHNQFIVSDSDNGNRVGHRSPSFLPWHRQFLLDFERALQAIDPAVNLPYWNWTVDRTATSSIWAADFMGGNGRSSDGQVTTGPFAFNTGNWTINVRSDSRNYLRRALGAGGRSLPTATQLQTVLAQTVYDVAPWNSTSATGFRNQLEGWRGPGMHNSVHVWVGGDMQTGTSPNDPVFWLHHCHIDKLWSDWQRAHPTSGYLPTGNTTNVVDLNDTMTPWGTVRPADMLTHTAWYTYE</sequence>
<dbReference type="NCBIfam" id="NF047834">
    <property type="entry name" value="TyrosinaseMelC2"/>
    <property type="match status" value="1"/>
</dbReference>